<evidence type="ECO:0000313" key="4">
    <source>
        <dbReference type="Proteomes" id="UP000000343"/>
    </source>
</evidence>
<dbReference type="InterPro" id="IPR021314">
    <property type="entry name" value="DUF2911"/>
</dbReference>
<evidence type="ECO:0000256" key="1">
    <source>
        <dbReference type="SAM" id="Phobius"/>
    </source>
</evidence>
<feature type="transmembrane region" description="Helical" evidence="1">
    <location>
        <begin position="93"/>
        <end position="114"/>
    </location>
</feature>
<dbReference type="HOGENOM" id="CLU_107963_0_0_0"/>
<proteinExistence type="predicted"/>
<evidence type="ECO:0000256" key="2">
    <source>
        <dbReference type="SAM" id="SignalP"/>
    </source>
</evidence>
<dbReference type="KEGG" id="acm:AciX9_3091"/>
<keyword evidence="4" id="KW-1185">Reference proteome</keyword>
<name>E8X0S7_GRATM</name>
<evidence type="ECO:0008006" key="5">
    <source>
        <dbReference type="Google" id="ProtNLM"/>
    </source>
</evidence>
<sequence length="190" mass="20846">MSLRTILSSAALLTTLALAPAGFAQDGQMAGMQMAPESGKTMPSPPQTATVTLAGQTLTIKYNSPHMRNRQIFGGLVPYDQVWRTGANPATTLITPVALHIGSLLVPAGTYTIYTLPSRKKWMLIVNKQNGQWGTEYKQEMDLGRVELKEKSIAEPQEVMSISFDDIKRDSAELHIRWATTDESVKITTP</sequence>
<keyword evidence="2" id="KW-0732">Signal</keyword>
<keyword evidence="1" id="KW-0812">Transmembrane</keyword>
<feature type="chain" id="PRO_5003234243" description="DUF2911 domain-containing protein" evidence="2">
    <location>
        <begin position="25"/>
        <end position="190"/>
    </location>
</feature>
<protein>
    <recommendedName>
        <fullName evidence="5">DUF2911 domain-containing protein</fullName>
    </recommendedName>
</protein>
<dbReference type="PaxDb" id="1198114-AciX9_3091"/>
<dbReference type="eggNOG" id="COG0457">
    <property type="taxonomic scope" value="Bacteria"/>
</dbReference>
<feature type="signal peptide" evidence="2">
    <location>
        <begin position="1"/>
        <end position="24"/>
    </location>
</feature>
<dbReference type="AlphaFoldDB" id="E8X0S7"/>
<dbReference type="STRING" id="1198114.AciX9_3091"/>
<accession>E8X0S7</accession>
<dbReference type="Proteomes" id="UP000000343">
    <property type="component" value="Chromosome"/>
</dbReference>
<dbReference type="EMBL" id="CP002480">
    <property type="protein sequence ID" value="ADW70111.1"/>
    <property type="molecule type" value="Genomic_DNA"/>
</dbReference>
<gene>
    <name evidence="3" type="ordered locus">AciX9_3091</name>
</gene>
<evidence type="ECO:0000313" key="3">
    <source>
        <dbReference type="EMBL" id="ADW70111.1"/>
    </source>
</evidence>
<keyword evidence="1" id="KW-0472">Membrane</keyword>
<dbReference type="OrthoDB" id="117787at2"/>
<keyword evidence="1" id="KW-1133">Transmembrane helix</keyword>
<dbReference type="RefSeq" id="WP_013581425.1">
    <property type="nucleotide sequence ID" value="NC_015064.1"/>
</dbReference>
<dbReference type="Pfam" id="PF11138">
    <property type="entry name" value="DUF2911"/>
    <property type="match status" value="1"/>
</dbReference>
<organism evidence="4">
    <name type="scientific">Granulicella tundricola (strain ATCC BAA-1859 / DSM 23138 / MP5ACTX9)</name>
    <dbReference type="NCBI Taxonomy" id="1198114"/>
    <lineage>
        <taxon>Bacteria</taxon>
        <taxon>Pseudomonadati</taxon>
        <taxon>Acidobacteriota</taxon>
        <taxon>Terriglobia</taxon>
        <taxon>Terriglobales</taxon>
        <taxon>Acidobacteriaceae</taxon>
        <taxon>Granulicella</taxon>
    </lineage>
</organism>
<reference evidence="4" key="1">
    <citation type="submission" date="2011-01" db="EMBL/GenBank/DDBJ databases">
        <title>Complete sequence of chromosome of Acidobacterium sp. MP5ACTX9.</title>
        <authorList>
            <consortium name="US DOE Joint Genome Institute"/>
            <person name="Lucas S."/>
            <person name="Copeland A."/>
            <person name="Lapidus A."/>
            <person name="Cheng J.-F."/>
            <person name="Goodwin L."/>
            <person name="Pitluck S."/>
            <person name="Teshima H."/>
            <person name="Detter J.C."/>
            <person name="Han C."/>
            <person name="Tapia R."/>
            <person name="Land M."/>
            <person name="Hauser L."/>
            <person name="Kyrpides N."/>
            <person name="Ivanova N."/>
            <person name="Ovchinnikova G."/>
            <person name="Pagani I."/>
            <person name="Rawat S.R."/>
            <person name="Mannisto M."/>
            <person name="Haggblom M.M."/>
            <person name="Woyke T."/>
        </authorList>
    </citation>
    <scope>NUCLEOTIDE SEQUENCE [LARGE SCALE GENOMIC DNA]</scope>
    <source>
        <strain evidence="4">MP5ACTX9</strain>
    </source>
</reference>